<gene>
    <name evidence="1" type="ORF">H2198_001288</name>
</gene>
<protein>
    <submittedName>
        <fullName evidence="1">Uncharacterized protein</fullName>
    </submittedName>
</protein>
<evidence type="ECO:0000313" key="1">
    <source>
        <dbReference type="EMBL" id="KAJ9662616.1"/>
    </source>
</evidence>
<keyword evidence="2" id="KW-1185">Reference proteome</keyword>
<name>A0ACC3AHH9_9EURO</name>
<proteinExistence type="predicted"/>
<accession>A0ACC3AHH9</accession>
<sequence length="523" mass="58847">MAEAGVLYTGWRPGPQQRGTLDIIWGAFITLTLCVWTAVHPNIQLRPGTRRGLAIRLLMMVVAVLFPEILISAAWHQRTMARRLIQSISKTKQPADEPRSLQQSPVASNEEDANDNNDWTSTQAFFAVMGGFAVHHAYYVRGKKQEIRSIFTVDGIDLMKRCGLVPTVTKADIDERSNADIIAKLIVIIQVLWFAIQIIARLASNLTVTTLEVHTIVHVGCAITMYALWWDKPYALRRSLILEDGKSKAIGSLYLFNQILQGQHEKAVQKHDTLRREYWEKRAIVANQSVNRSTNLIDHDPPPDAPQMLTIAQALATNISSDGASGSYEMTSDNDEEAMLRSVAKDAHTGLQLLLDQEASILYALEQPTFRSLRQTSENFTLRQVWGSWTVDTGHEMSKAKAMHFIFNLCYGGGHLAAWNSSALTIEIERILWQVSGIVVAALFAYGSLWVLFWTGVRSKSRWTAAIRRGDFNMIVAPFFFAMILAYIIARCYFFVESLVNLRSLPESAYQTVQWTNFLPHSG</sequence>
<dbReference type="EMBL" id="JAPDRQ010000014">
    <property type="protein sequence ID" value="KAJ9662616.1"/>
    <property type="molecule type" value="Genomic_DNA"/>
</dbReference>
<dbReference type="Proteomes" id="UP001172386">
    <property type="component" value="Unassembled WGS sequence"/>
</dbReference>
<comment type="caution">
    <text evidence="1">The sequence shown here is derived from an EMBL/GenBank/DDBJ whole genome shotgun (WGS) entry which is preliminary data.</text>
</comment>
<reference evidence="1" key="1">
    <citation type="submission" date="2022-10" db="EMBL/GenBank/DDBJ databases">
        <title>Culturing micro-colonial fungi from biological soil crusts in the Mojave desert and describing Neophaeococcomyces mojavensis, and introducing the new genera and species Taxawa tesnikishii.</title>
        <authorList>
            <person name="Kurbessoian T."/>
            <person name="Stajich J.E."/>
        </authorList>
    </citation>
    <scope>NUCLEOTIDE SEQUENCE</scope>
    <source>
        <strain evidence="1">JES_112</strain>
    </source>
</reference>
<organism evidence="1 2">
    <name type="scientific">Neophaeococcomyces mojaviensis</name>
    <dbReference type="NCBI Taxonomy" id="3383035"/>
    <lineage>
        <taxon>Eukaryota</taxon>
        <taxon>Fungi</taxon>
        <taxon>Dikarya</taxon>
        <taxon>Ascomycota</taxon>
        <taxon>Pezizomycotina</taxon>
        <taxon>Eurotiomycetes</taxon>
        <taxon>Chaetothyriomycetidae</taxon>
        <taxon>Chaetothyriales</taxon>
        <taxon>Chaetothyriales incertae sedis</taxon>
        <taxon>Neophaeococcomyces</taxon>
    </lineage>
</organism>
<evidence type="ECO:0000313" key="2">
    <source>
        <dbReference type="Proteomes" id="UP001172386"/>
    </source>
</evidence>